<dbReference type="STRING" id="582667.SAMN05192568_105425"/>
<evidence type="ECO:0000313" key="3">
    <source>
        <dbReference type="Proteomes" id="UP000199048"/>
    </source>
</evidence>
<organism evidence="2 3">
    <name type="scientific">Methylobacterium pseudosasicola</name>
    <dbReference type="NCBI Taxonomy" id="582667"/>
    <lineage>
        <taxon>Bacteria</taxon>
        <taxon>Pseudomonadati</taxon>
        <taxon>Pseudomonadota</taxon>
        <taxon>Alphaproteobacteria</taxon>
        <taxon>Hyphomicrobiales</taxon>
        <taxon>Methylobacteriaceae</taxon>
        <taxon>Methylobacterium</taxon>
    </lineage>
</organism>
<protein>
    <submittedName>
        <fullName evidence="2">Bacteriophage Mu Gp45 protein</fullName>
    </submittedName>
</protein>
<dbReference type="Proteomes" id="UP000199048">
    <property type="component" value="Unassembled WGS sequence"/>
</dbReference>
<gene>
    <name evidence="2" type="ORF">SAMN05192568_105425</name>
</gene>
<accession>A0A1I4TJ45</accession>
<keyword evidence="3" id="KW-1185">Reference proteome</keyword>
<proteinExistence type="predicted"/>
<dbReference type="RefSeq" id="WP_092046293.1">
    <property type="nucleotide sequence ID" value="NZ_FOTK01000054.1"/>
</dbReference>
<reference evidence="3" key="1">
    <citation type="submission" date="2016-10" db="EMBL/GenBank/DDBJ databases">
        <authorList>
            <person name="Varghese N."/>
            <person name="Submissions S."/>
        </authorList>
    </citation>
    <scope>NUCLEOTIDE SEQUENCE [LARGE SCALE GENOMIC DNA]</scope>
    <source>
        <strain evidence="3">BL36</strain>
    </source>
</reference>
<dbReference type="Pfam" id="PF06890">
    <property type="entry name" value="Phage_Mu_Gp45"/>
    <property type="match status" value="1"/>
</dbReference>
<sequence length="170" mass="17941">MGGRLFRIEHVEADDSGDQQTLTLYGLPNETLKKVPRIQSFGESSNPPVGSHGMGLQFGSADGGRLLNAALGLEHAPSRPRNLKPGQKAVYDDKGNITRYLGDDGIWHDAKDKPQKITGKTIEITGSDKVVVKVGDMTVTVTAGRVDLGGEGGSPVMTQAGPSSVVFAKT</sequence>
<dbReference type="OrthoDB" id="8449472at2"/>
<evidence type="ECO:0000259" key="1">
    <source>
        <dbReference type="Pfam" id="PF06890"/>
    </source>
</evidence>
<feature type="domain" description="Bacteriophage Mu Gp45 N-terminal" evidence="1">
    <location>
        <begin position="13"/>
        <end position="60"/>
    </location>
</feature>
<dbReference type="InterPro" id="IPR053861">
    <property type="entry name" value="Phage_Mu_Gp45_N"/>
</dbReference>
<name>A0A1I4TJ45_9HYPH</name>
<dbReference type="EMBL" id="FOTK01000054">
    <property type="protein sequence ID" value="SFM76719.1"/>
    <property type="molecule type" value="Genomic_DNA"/>
</dbReference>
<evidence type="ECO:0000313" key="2">
    <source>
        <dbReference type="EMBL" id="SFM76719.1"/>
    </source>
</evidence>
<dbReference type="AlphaFoldDB" id="A0A1I4TJ45"/>